<dbReference type="CDD" id="cd00130">
    <property type="entry name" value="PAS"/>
    <property type="match status" value="2"/>
</dbReference>
<dbReference type="Pfam" id="PF08447">
    <property type="entry name" value="PAS_3"/>
    <property type="match status" value="1"/>
</dbReference>
<dbReference type="Gene3D" id="3.30.450.20">
    <property type="entry name" value="PAS domain"/>
    <property type="match status" value="1"/>
</dbReference>
<keyword evidence="3" id="KW-0238">DNA-binding</keyword>
<evidence type="ECO:0000256" key="3">
    <source>
        <dbReference type="ARBA" id="ARBA00023125"/>
    </source>
</evidence>
<dbReference type="NCBIfam" id="TIGR00229">
    <property type="entry name" value="sensory_box"/>
    <property type="match status" value="1"/>
</dbReference>
<evidence type="ECO:0000256" key="1">
    <source>
        <dbReference type="ARBA" id="ARBA00004123"/>
    </source>
</evidence>
<feature type="compositionally biased region" description="Low complexity" evidence="6">
    <location>
        <begin position="665"/>
        <end position="683"/>
    </location>
</feature>
<comment type="caution">
    <text evidence="8">The sequence shown here is derived from an EMBL/GenBank/DDBJ whole genome shotgun (WGS) entry which is preliminary data.</text>
</comment>
<keyword evidence="2" id="KW-0805">Transcription regulation</keyword>
<dbReference type="PANTHER" id="PTHR23043">
    <property type="entry name" value="HYPOXIA-INDUCIBLE FACTOR 1 ALPHA"/>
    <property type="match status" value="1"/>
</dbReference>
<evidence type="ECO:0000313" key="8">
    <source>
        <dbReference type="EMBL" id="KAL0472234.1"/>
    </source>
</evidence>
<evidence type="ECO:0000256" key="2">
    <source>
        <dbReference type="ARBA" id="ARBA00023015"/>
    </source>
</evidence>
<feature type="region of interest" description="Disordered" evidence="6">
    <location>
        <begin position="259"/>
        <end position="337"/>
    </location>
</feature>
<protein>
    <recommendedName>
        <fullName evidence="7">PAS domain-containing protein</fullName>
    </recommendedName>
</protein>
<feature type="domain" description="PAS" evidence="7">
    <location>
        <begin position="44"/>
        <end position="98"/>
    </location>
</feature>
<evidence type="ECO:0000256" key="4">
    <source>
        <dbReference type="ARBA" id="ARBA00023163"/>
    </source>
</evidence>
<feature type="region of interest" description="Disordered" evidence="6">
    <location>
        <begin position="503"/>
        <end position="698"/>
    </location>
</feature>
<dbReference type="SUPFAM" id="SSF55785">
    <property type="entry name" value="PYP-like sensor domain (PAS domain)"/>
    <property type="match status" value="2"/>
</dbReference>
<name>A0ABR3DI24_NEUIN</name>
<gene>
    <name evidence="8" type="ORF">QR685DRAFT_586145</name>
</gene>
<organism evidence="8 9">
    <name type="scientific">Neurospora intermedia</name>
    <dbReference type="NCBI Taxonomy" id="5142"/>
    <lineage>
        <taxon>Eukaryota</taxon>
        <taxon>Fungi</taxon>
        <taxon>Dikarya</taxon>
        <taxon>Ascomycota</taxon>
        <taxon>Pezizomycotina</taxon>
        <taxon>Sordariomycetes</taxon>
        <taxon>Sordariomycetidae</taxon>
        <taxon>Sordariales</taxon>
        <taxon>Sordariaceae</taxon>
        <taxon>Neurospora</taxon>
    </lineage>
</organism>
<dbReference type="PROSITE" id="PS50112">
    <property type="entry name" value="PAS"/>
    <property type="match status" value="1"/>
</dbReference>
<accession>A0ABR3DI24</accession>
<feature type="compositionally biased region" description="Acidic residues" evidence="6">
    <location>
        <begin position="263"/>
        <end position="292"/>
    </location>
</feature>
<evidence type="ECO:0000313" key="9">
    <source>
        <dbReference type="Proteomes" id="UP001451303"/>
    </source>
</evidence>
<dbReference type="InterPro" id="IPR013655">
    <property type="entry name" value="PAS_fold_3"/>
</dbReference>
<dbReference type="InterPro" id="IPR000014">
    <property type="entry name" value="PAS"/>
</dbReference>
<evidence type="ECO:0000256" key="5">
    <source>
        <dbReference type="ARBA" id="ARBA00023242"/>
    </source>
</evidence>
<evidence type="ECO:0000259" key="7">
    <source>
        <dbReference type="PROSITE" id="PS50112"/>
    </source>
</evidence>
<keyword evidence="5" id="KW-0539">Nucleus</keyword>
<proteinExistence type="predicted"/>
<feature type="compositionally biased region" description="Basic residues" evidence="6">
    <location>
        <begin position="614"/>
        <end position="628"/>
    </location>
</feature>
<dbReference type="SMART" id="SM00091">
    <property type="entry name" value="PAS"/>
    <property type="match status" value="2"/>
</dbReference>
<reference evidence="8 9" key="1">
    <citation type="submission" date="2023-09" db="EMBL/GenBank/DDBJ databases">
        <title>Multi-omics analysis of a traditional fermented food reveals byproduct-associated fungal strains for waste-to-food upcycling.</title>
        <authorList>
            <consortium name="Lawrence Berkeley National Laboratory"/>
            <person name="Rekdal V.M."/>
            <person name="Villalobos-Escobedo J.M."/>
            <person name="Rodriguez-Valeron N."/>
            <person name="Garcia M.O."/>
            <person name="Vasquez D.P."/>
            <person name="Damayanti I."/>
            <person name="Sorensen P.M."/>
            <person name="Baidoo E.E."/>
            <person name="De Carvalho A.C."/>
            <person name="Riley R."/>
            <person name="Lipzen A."/>
            <person name="He G."/>
            <person name="Yan M."/>
            <person name="Haridas S."/>
            <person name="Daum C."/>
            <person name="Yoshinaga Y."/>
            <person name="Ng V."/>
            <person name="Grigoriev I.V."/>
            <person name="Munk R."/>
            <person name="Nuraida L."/>
            <person name="Wijaya C.H."/>
            <person name="Morales P.-C."/>
            <person name="Keasling J.D."/>
        </authorList>
    </citation>
    <scope>NUCLEOTIDE SEQUENCE [LARGE SCALE GENOMIC DNA]</scope>
    <source>
        <strain evidence="8 9">FGSC 2613</strain>
    </source>
</reference>
<dbReference type="PANTHER" id="PTHR23043:SF17">
    <property type="entry name" value="PROTEIN SIMILAR"/>
    <property type="match status" value="1"/>
</dbReference>
<feature type="compositionally biased region" description="Basic and acidic residues" evidence="6">
    <location>
        <begin position="306"/>
        <end position="336"/>
    </location>
</feature>
<feature type="compositionally biased region" description="Low complexity" evidence="6">
    <location>
        <begin position="595"/>
        <end position="613"/>
    </location>
</feature>
<dbReference type="InterPro" id="IPR035965">
    <property type="entry name" value="PAS-like_dom_sf"/>
</dbReference>
<sequence>MDIEQTFMTIHSGLDSIDIPRYPVSMLGWEIAAGTPPMASISGLYLTAKANILFASDSILDILGYHPDEVRGKSCFDHFHPDDVALTRRVHQEGVLLDKAAVLHYTRIASRDGKWINCECCFTVVHDVLVASTSVYLGGLKSERRKLDAPHIERIFSSAPRDPRYHMLEHMSPKFTMPPAGREPRAALILNRFTRNLSIMFATNAVESILGISPEEIKDKPFYECIQENCLQEAIQVLESAKANESIAYLRFWFRDPRIGTDGQDDEEEEDEDEDDNDSGEEENDEDDDEVEYLGSRAKGSKGRVVRQDDDQMDIDDRPSRGEGRGEAKETDRRPSSFELEAVVSCTSDGLVVVLRRARPQVPKHVPQPVPVFTYENGLFAAPWGLRPIEPSVPPELIHIFRPPLLPQHMPLKENVRAAGGPPMDQLMRSICDVAVFAWALVGINGNIANYAHGFPPRDETQPPAADGRYQPGRDSRASNHHLAHCREYYNPNNGRSLAATARASSLPEYPSGQQALPSGGGSGSGCTCRGAGAGSLTQRQHTPGMLFHTPPPPQQQQQQQQHGFESRPGYQSQAGGVFCRGALQQPSEEPDSPIPSSSISPIMQQQQQQQQQHYHRTPPLRPHHHHSPSPMLSPRRGRTPESEYAPAPAPAPPARHDLPPEPWTAASAATATATASTTTQAAPDGNEMRRNSRFLWQ</sequence>
<keyword evidence="9" id="KW-1185">Reference proteome</keyword>
<comment type="subcellular location">
    <subcellularLocation>
        <location evidence="1">Nucleus</location>
    </subcellularLocation>
</comment>
<evidence type="ECO:0000256" key="6">
    <source>
        <dbReference type="SAM" id="MobiDB-lite"/>
    </source>
</evidence>
<dbReference type="Proteomes" id="UP001451303">
    <property type="component" value="Unassembled WGS sequence"/>
</dbReference>
<feature type="region of interest" description="Disordered" evidence="6">
    <location>
        <begin position="455"/>
        <end position="478"/>
    </location>
</feature>
<dbReference type="EMBL" id="JAVLET010000003">
    <property type="protein sequence ID" value="KAL0472234.1"/>
    <property type="molecule type" value="Genomic_DNA"/>
</dbReference>
<keyword evidence="4" id="KW-0804">Transcription</keyword>